<feature type="transmembrane region" description="Helical" evidence="17">
    <location>
        <begin position="46"/>
        <end position="67"/>
    </location>
</feature>
<keyword evidence="9 23" id="KW-0418">Kinase</keyword>
<dbReference type="GO" id="GO:0003677">
    <property type="term" value="F:DNA binding"/>
    <property type="evidence" value="ECO:0007669"/>
    <property type="project" value="UniProtKB-KW"/>
</dbReference>
<feature type="modified residue" description="4-aspartylphosphate" evidence="15">
    <location>
        <position position="896"/>
    </location>
</feature>
<dbReference type="InterPro" id="IPR011006">
    <property type="entry name" value="CheY-like_superfamily"/>
</dbReference>
<evidence type="ECO:0000313" key="23">
    <source>
        <dbReference type="EMBL" id="WPL17243.1"/>
    </source>
</evidence>
<evidence type="ECO:0000256" key="7">
    <source>
        <dbReference type="ARBA" id="ARBA00022692"/>
    </source>
</evidence>
<evidence type="ECO:0000256" key="12">
    <source>
        <dbReference type="ARBA" id="ARBA00023012"/>
    </source>
</evidence>
<dbReference type="InterPro" id="IPR036097">
    <property type="entry name" value="HisK_dim/P_sf"/>
</dbReference>
<evidence type="ECO:0000256" key="2">
    <source>
        <dbReference type="ARBA" id="ARBA00004651"/>
    </source>
</evidence>
<dbReference type="Gene3D" id="1.20.120.160">
    <property type="entry name" value="HPT domain"/>
    <property type="match status" value="1"/>
</dbReference>
<keyword evidence="13 17" id="KW-0472">Membrane</keyword>
<dbReference type="InterPro" id="IPR003660">
    <property type="entry name" value="HAMP_dom"/>
</dbReference>
<dbReference type="Pfam" id="PF01627">
    <property type="entry name" value="Hpt"/>
    <property type="match status" value="1"/>
</dbReference>
<dbReference type="GO" id="GO:0004673">
    <property type="term" value="F:protein histidine kinase activity"/>
    <property type="evidence" value="ECO:0007669"/>
    <property type="project" value="UniProtKB-EC"/>
</dbReference>
<keyword evidence="7 17" id="KW-0812">Transmembrane</keyword>
<dbReference type="EMBL" id="CP121472">
    <property type="protein sequence ID" value="WPL17243.1"/>
    <property type="molecule type" value="Genomic_DNA"/>
</dbReference>
<evidence type="ECO:0000256" key="4">
    <source>
        <dbReference type="ARBA" id="ARBA00022475"/>
    </source>
</evidence>
<evidence type="ECO:0000256" key="8">
    <source>
        <dbReference type="ARBA" id="ARBA00022741"/>
    </source>
</evidence>
<keyword evidence="11 17" id="KW-1133">Transmembrane helix</keyword>
<dbReference type="InterPro" id="IPR004358">
    <property type="entry name" value="Sig_transdc_His_kin-like_C"/>
</dbReference>
<dbReference type="CDD" id="cd17546">
    <property type="entry name" value="REC_hyHK_CKI1_RcsC-like"/>
    <property type="match status" value="2"/>
</dbReference>
<dbReference type="PROSITE" id="PS50112">
    <property type="entry name" value="PAS"/>
    <property type="match status" value="1"/>
</dbReference>
<dbReference type="SMART" id="SM00448">
    <property type="entry name" value="REC"/>
    <property type="match status" value="2"/>
</dbReference>
<dbReference type="SUPFAM" id="SSF55874">
    <property type="entry name" value="ATPase domain of HSP90 chaperone/DNA topoisomerase II/histidine kinase"/>
    <property type="match status" value="1"/>
</dbReference>
<evidence type="ECO:0000256" key="3">
    <source>
        <dbReference type="ARBA" id="ARBA00012438"/>
    </source>
</evidence>
<organism evidence="23 24">
    <name type="scientific">Thiorhodovibrio winogradskyi</name>
    <dbReference type="NCBI Taxonomy" id="77007"/>
    <lineage>
        <taxon>Bacteria</taxon>
        <taxon>Pseudomonadati</taxon>
        <taxon>Pseudomonadota</taxon>
        <taxon>Gammaproteobacteria</taxon>
        <taxon>Chromatiales</taxon>
        <taxon>Chromatiaceae</taxon>
        <taxon>Thiorhodovibrio</taxon>
    </lineage>
</organism>
<dbReference type="CDD" id="cd00130">
    <property type="entry name" value="PAS"/>
    <property type="match status" value="1"/>
</dbReference>
<keyword evidence="12" id="KW-0902">Two-component regulatory system</keyword>
<dbReference type="InterPro" id="IPR001789">
    <property type="entry name" value="Sig_transdc_resp-reg_receiver"/>
</dbReference>
<evidence type="ECO:0000256" key="10">
    <source>
        <dbReference type="ARBA" id="ARBA00022840"/>
    </source>
</evidence>
<feature type="region of interest" description="Disordered" evidence="16">
    <location>
        <begin position="966"/>
        <end position="1021"/>
    </location>
</feature>
<dbReference type="InterPro" id="IPR036641">
    <property type="entry name" value="HPT_dom_sf"/>
</dbReference>
<evidence type="ECO:0000256" key="15">
    <source>
        <dbReference type="PROSITE-ProRule" id="PRU00169"/>
    </source>
</evidence>
<evidence type="ECO:0000259" key="20">
    <source>
        <dbReference type="PROSITE" id="PS50112"/>
    </source>
</evidence>
<feature type="modified residue" description="4-aspartylphosphate" evidence="15">
    <location>
        <position position="750"/>
    </location>
</feature>
<dbReference type="InterPro" id="IPR005467">
    <property type="entry name" value="His_kinase_dom"/>
</dbReference>
<evidence type="ECO:0000259" key="18">
    <source>
        <dbReference type="PROSITE" id="PS50109"/>
    </source>
</evidence>
<dbReference type="InterPro" id="IPR003594">
    <property type="entry name" value="HATPase_dom"/>
</dbReference>
<feature type="domain" description="Histidine kinase" evidence="18">
    <location>
        <begin position="446"/>
        <end position="680"/>
    </location>
</feature>
<dbReference type="Pfam" id="PF00672">
    <property type="entry name" value="HAMP"/>
    <property type="match status" value="1"/>
</dbReference>
<feature type="region of interest" description="Disordered" evidence="16">
    <location>
        <begin position="1"/>
        <end position="29"/>
    </location>
</feature>
<keyword evidence="4" id="KW-1003">Cell membrane</keyword>
<dbReference type="PROSITE" id="PS50894">
    <property type="entry name" value="HPT"/>
    <property type="match status" value="1"/>
</dbReference>
<dbReference type="PROSITE" id="PS50110">
    <property type="entry name" value="RESPONSE_REGULATORY"/>
    <property type="match status" value="2"/>
</dbReference>
<dbReference type="PRINTS" id="PR00344">
    <property type="entry name" value="BCTRLSENSOR"/>
</dbReference>
<dbReference type="Pfam" id="PF00512">
    <property type="entry name" value="HisKA"/>
    <property type="match status" value="1"/>
</dbReference>
<feature type="domain" description="Response regulatory" evidence="19">
    <location>
        <begin position="847"/>
        <end position="963"/>
    </location>
</feature>
<dbReference type="NCBIfam" id="TIGR00229">
    <property type="entry name" value="sensory_box"/>
    <property type="match status" value="1"/>
</dbReference>
<dbReference type="Pfam" id="PF02518">
    <property type="entry name" value="HATPase_c"/>
    <property type="match status" value="1"/>
</dbReference>
<dbReference type="SUPFAM" id="SSF55785">
    <property type="entry name" value="PYP-like sensor domain (PAS domain)"/>
    <property type="match status" value="1"/>
</dbReference>
<feature type="compositionally biased region" description="Polar residues" evidence="16">
    <location>
        <begin position="1"/>
        <end position="13"/>
    </location>
</feature>
<dbReference type="SMART" id="SM00387">
    <property type="entry name" value="HATPase_c"/>
    <property type="match status" value="1"/>
</dbReference>
<dbReference type="Proteomes" id="UP001432180">
    <property type="component" value="Chromosome"/>
</dbReference>
<evidence type="ECO:0000256" key="5">
    <source>
        <dbReference type="ARBA" id="ARBA00022553"/>
    </source>
</evidence>
<evidence type="ECO:0000256" key="9">
    <source>
        <dbReference type="ARBA" id="ARBA00022777"/>
    </source>
</evidence>
<dbReference type="Gene3D" id="3.30.450.20">
    <property type="entry name" value="PAS domain"/>
    <property type="match status" value="1"/>
</dbReference>
<keyword evidence="10" id="KW-0067">ATP-binding</keyword>
<dbReference type="InterPro" id="IPR036890">
    <property type="entry name" value="HATPase_C_sf"/>
</dbReference>
<feature type="domain" description="Response regulatory" evidence="19">
    <location>
        <begin position="699"/>
        <end position="818"/>
    </location>
</feature>
<dbReference type="Gene3D" id="3.40.50.2300">
    <property type="match status" value="2"/>
</dbReference>
<dbReference type="CDD" id="cd00088">
    <property type="entry name" value="HPT"/>
    <property type="match status" value="1"/>
</dbReference>
<dbReference type="InterPro" id="IPR035965">
    <property type="entry name" value="PAS-like_dom_sf"/>
</dbReference>
<gene>
    <name evidence="23" type="primary">barA_16</name>
    <name evidence="23" type="ORF">Thiowin_02239</name>
</gene>
<dbReference type="Gene3D" id="1.10.287.130">
    <property type="match status" value="1"/>
</dbReference>
<accession>A0ABZ0S8A3</accession>
<dbReference type="PROSITE" id="PS50109">
    <property type="entry name" value="HIS_KIN"/>
    <property type="match status" value="1"/>
</dbReference>
<evidence type="ECO:0000256" key="14">
    <source>
        <dbReference type="PROSITE-ProRule" id="PRU00110"/>
    </source>
</evidence>
<dbReference type="CDD" id="cd00082">
    <property type="entry name" value="HisKA"/>
    <property type="match status" value="1"/>
</dbReference>
<dbReference type="Pfam" id="PF00072">
    <property type="entry name" value="Response_reg"/>
    <property type="match status" value="2"/>
</dbReference>
<evidence type="ECO:0000259" key="21">
    <source>
        <dbReference type="PROSITE" id="PS50885"/>
    </source>
</evidence>
<protein>
    <recommendedName>
        <fullName evidence="3">histidine kinase</fullName>
        <ecNumber evidence="3">2.7.13.3</ecNumber>
    </recommendedName>
</protein>
<dbReference type="InterPro" id="IPR008207">
    <property type="entry name" value="Sig_transdc_His_kin_Hpt_dom"/>
</dbReference>
<comment type="catalytic activity">
    <reaction evidence="1">
        <text>ATP + protein L-histidine = ADP + protein N-phospho-L-histidine.</text>
        <dbReference type="EC" id="2.7.13.3"/>
    </reaction>
</comment>
<evidence type="ECO:0000259" key="19">
    <source>
        <dbReference type="PROSITE" id="PS50110"/>
    </source>
</evidence>
<dbReference type="PROSITE" id="PS50885">
    <property type="entry name" value="HAMP"/>
    <property type="match status" value="1"/>
</dbReference>
<dbReference type="CDD" id="cd06225">
    <property type="entry name" value="HAMP"/>
    <property type="match status" value="1"/>
</dbReference>
<dbReference type="SUPFAM" id="SSF158472">
    <property type="entry name" value="HAMP domain-like"/>
    <property type="match status" value="1"/>
</dbReference>
<evidence type="ECO:0000256" key="13">
    <source>
        <dbReference type="ARBA" id="ARBA00023136"/>
    </source>
</evidence>
<feature type="compositionally biased region" description="Pro residues" evidence="16">
    <location>
        <begin position="15"/>
        <end position="26"/>
    </location>
</feature>
<keyword evidence="6 23" id="KW-0808">Transferase</keyword>
<name>A0ABZ0S8A3_9GAMM</name>
<dbReference type="SMART" id="SM00304">
    <property type="entry name" value="HAMP"/>
    <property type="match status" value="1"/>
</dbReference>
<dbReference type="PANTHER" id="PTHR45339">
    <property type="entry name" value="HYBRID SIGNAL TRANSDUCTION HISTIDINE KINASE J"/>
    <property type="match status" value="1"/>
</dbReference>
<dbReference type="SUPFAM" id="SSF52172">
    <property type="entry name" value="CheY-like"/>
    <property type="match status" value="2"/>
</dbReference>
<evidence type="ECO:0000259" key="22">
    <source>
        <dbReference type="PROSITE" id="PS50894"/>
    </source>
</evidence>
<feature type="region of interest" description="Disordered" evidence="16">
    <location>
        <begin position="1132"/>
        <end position="1159"/>
    </location>
</feature>
<feature type="modified residue" description="Phosphohistidine" evidence="14">
    <location>
        <position position="1076"/>
    </location>
</feature>
<keyword evidence="5 15" id="KW-0597">Phosphoprotein</keyword>
<evidence type="ECO:0000256" key="1">
    <source>
        <dbReference type="ARBA" id="ARBA00000085"/>
    </source>
</evidence>
<comment type="subcellular location">
    <subcellularLocation>
        <location evidence="2">Cell membrane</location>
        <topology evidence="2">Multi-pass membrane protein</topology>
    </subcellularLocation>
</comment>
<evidence type="ECO:0000256" key="11">
    <source>
        <dbReference type="ARBA" id="ARBA00022989"/>
    </source>
</evidence>
<reference evidence="23 24" key="1">
    <citation type="journal article" date="2023" name="Microorganisms">
        <title>Thiorhodovibrio frisius and Trv. litoralis spp. nov., Two Novel Members from a Clade of Fastidious Purple Sulfur Bacteria That Exhibit Unique Red-Shifted Light-Harvesting Capabilities.</title>
        <authorList>
            <person name="Methner A."/>
            <person name="Kuzyk S.B."/>
            <person name="Petersen J."/>
            <person name="Bauer S."/>
            <person name="Brinkmann H."/>
            <person name="Sichau K."/>
            <person name="Wanner G."/>
            <person name="Wolf J."/>
            <person name="Neumann-Schaal M."/>
            <person name="Henke P."/>
            <person name="Tank M."/>
            <person name="Sproer C."/>
            <person name="Bunk B."/>
            <person name="Overmann J."/>
        </authorList>
    </citation>
    <scope>NUCLEOTIDE SEQUENCE [LARGE SCALE GENOMIC DNA]</scope>
    <source>
        <strain evidence="23 24">DSM 6702</strain>
    </source>
</reference>
<dbReference type="InterPro" id="IPR003661">
    <property type="entry name" value="HisK_dim/P_dom"/>
</dbReference>
<dbReference type="PANTHER" id="PTHR45339:SF1">
    <property type="entry name" value="HYBRID SIGNAL TRANSDUCTION HISTIDINE KINASE J"/>
    <property type="match status" value="1"/>
</dbReference>
<dbReference type="EC" id="2.7.13.3" evidence="3"/>
<proteinExistence type="predicted"/>
<feature type="compositionally biased region" description="Polar residues" evidence="16">
    <location>
        <begin position="991"/>
        <end position="1011"/>
    </location>
</feature>
<dbReference type="RefSeq" id="WP_328987763.1">
    <property type="nucleotide sequence ID" value="NZ_CP121472.1"/>
</dbReference>
<dbReference type="Gene3D" id="6.10.340.10">
    <property type="match status" value="1"/>
</dbReference>
<feature type="domain" description="PAS" evidence="20">
    <location>
        <begin position="306"/>
        <end position="349"/>
    </location>
</feature>
<dbReference type="InterPro" id="IPR000014">
    <property type="entry name" value="PAS"/>
</dbReference>
<dbReference type="SMART" id="SM00091">
    <property type="entry name" value="PAS"/>
    <property type="match status" value="1"/>
</dbReference>
<feature type="compositionally biased region" description="Low complexity" evidence="16">
    <location>
        <begin position="1134"/>
        <end position="1159"/>
    </location>
</feature>
<dbReference type="Pfam" id="PF13426">
    <property type="entry name" value="PAS_9"/>
    <property type="match status" value="1"/>
</dbReference>
<keyword evidence="24" id="KW-1185">Reference proteome</keyword>
<evidence type="ECO:0000256" key="17">
    <source>
        <dbReference type="SAM" id="Phobius"/>
    </source>
</evidence>
<evidence type="ECO:0000256" key="16">
    <source>
        <dbReference type="SAM" id="MobiDB-lite"/>
    </source>
</evidence>
<feature type="domain" description="HAMP" evidence="21">
    <location>
        <begin position="249"/>
        <end position="301"/>
    </location>
</feature>
<keyword evidence="23" id="KW-0238">DNA-binding</keyword>
<dbReference type="SUPFAM" id="SSF47384">
    <property type="entry name" value="Homodimeric domain of signal transducing histidine kinase"/>
    <property type="match status" value="1"/>
</dbReference>
<dbReference type="Gene3D" id="3.30.565.10">
    <property type="entry name" value="Histidine kinase-like ATPase, C-terminal domain"/>
    <property type="match status" value="1"/>
</dbReference>
<evidence type="ECO:0000313" key="24">
    <source>
        <dbReference type="Proteomes" id="UP001432180"/>
    </source>
</evidence>
<dbReference type="SMART" id="SM00388">
    <property type="entry name" value="HisKA"/>
    <property type="match status" value="1"/>
</dbReference>
<feature type="domain" description="HPt" evidence="22">
    <location>
        <begin position="1037"/>
        <end position="1135"/>
    </location>
</feature>
<dbReference type="SMART" id="SM00073">
    <property type="entry name" value="HPT"/>
    <property type="match status" value="1"/>
</dbReference>
<dbReference type="CDD" id="cd16922">
    <property type="entry name" value="HATPase_EvgS-ArcB-TorS-like"/>
    <property type="match status" value="1"/>
</dbReference>
<keyword evidence="8" id="KW-0547">Nucleotide-binding</keyword>
<sequence length="1247" mass="135112">MTDISSQPGFNSSAPPEPADQRPPAPKAARAVRRHRTLGLQARLTLLFFGIALFVSGFTTLTLLQVARDQVRDDLRQRLLDLAQVGSLGIDGERHAAITTQAGMQAPEYLHIKAILQGIRDSAADIGEVYSMRRGPDGEIEFVVDAEEDPANLATLGELYEEPGEALAKQFDTLEGPLVETDFYTDPWGTWLSGYAPIRDHAGTRVALLGIDISAATVRAYEQRLALIAGAVFLLSVPLVLLIGYLVGRAIARPIAELERGVARVGEGDLSVRIGSDRPDEIGRLADAFDRMADRLAESRARRTELLNKYRGLFDNAVEGIFQTTADGRFVAANPALLELLGYPSLETLQAEVRSIATDVYVDPGVRAELINRMRNEGRVAAMEVELKGRDGRPFWGEISLRTGHDPDTIEGMLIDVTARRERLQNEQARRAAEAASAAKSGFLANMSHEIRTPLNAIMGLTDLLLRGALESRQQEFLTKIKLASKSLLAVINDILDFSKIEAGHLEIEQTDFSLHELMANLSEMFAYRAHEKGVELIVAIAPGTPTELIGDPTRLSQILINLTGNALKFTEQGEVQITADLAPDAASPSTGAGTGASEQDAVHLRLRVRDTGPGIAPERLEAIFEAFAQADGSVTRRHGGTGLGLAICRRLARLMGGDVRVESTAGEGSTFTATACLRRQPSRASMPPRTPTDLRGLRVLVVEDNATSREMLVAQIESFQMRAMAVASGEEALSALADPEQPFDLVLLDWKMPGLNGLETAVRIRQDLKLPHTPVVCMISAYAREDLLQQSERSVLDAFLHKPVNQSFLFDTIVSLFGHQDAATSTRPTLLAEASERPPPDLGGQRVLLVEDIEMNRLVALEWLEAAKLDTEIAENGLQALNKVREHHYDAVLMDIQMPELDGLEATRRIRAEFPERPLPIIAMTAHALKGDMERCLAAGMDDYLSKPIDPAQLFSVLERWLDTKGAPPAASPPMTEQVTDQVTDHPGSLPSSTQPRSVATAARSHSATSPDAPELDQHPLPGIALEAGLARANNNRKLYLKILRSFFTSNAQALAEITAALQAGQSEDARRRIHSIKGMAGNLGAEPLHQAALALETAVAAHRRAALDTPDWRIFSERLTEVVEGVRPLINPPKTQTATPTSATPSSATLAPATASPEPLLDPAAVRILLSQLARQLDDDLGVAGETLEALRPTLLTYPATQASAGNRHAQIAAAIDDFEIETAIDLVQQCLAELPAADSHQTKP</sequence>
<feature type="transmembrane region" description="Helical" evidence="17">
    <location>
        <begin position="225"/>
        <end position="247"/>
    </location>
</feature>
<dbReference type="SUPFAM" id="SSF47226">
    <property type="entry name" value="Histidine-containing phosphotransfer domain, HPT domain"/>
    <property type="match status" value="1"/>
</dbReference>
<evidence type="ECO:0000256" key="6">
    <source>
        <dbReference type="ARBA" id="ARBA00022679"/>
    </source>
</evidence>